<dbReference type="Proteomes" id="UP000662637">
    <property type="component" value="Unassembled WGS sequence"/>
</dbReference>
<comment type="subcellular location">
    <subcellularLocation>
        <location evidence="1">Membrane</location>
        <topology evidence="1">Multi-pass membrane protein</topology>
    </subcellularLocation>
</comment>
<dbReference type="PANTHER" id="PTHR15860">
    <property type="entry name" value="UNCHARACTERIZED RING FINGER-CONTAINING PROTEIN"/>
    <property type="match status" value="1"/>
</dbReference>
<evidence type="ECO:0000256" key="4">
    <source>
        <dbReference type="ARBA" id="ARBA00022989"/>
    </source>
</evidence>
<evidence type="ECO:0000313" key="6">
    <source>
        <dbReference type="EMBL" id="KAF7464694.1"/>
    </source>
</evidence>
<evidence type="ECO:0000256" key="1">
    <source>
        <dbReference type="ARBA" id="ARBA00004141"/>
    </source>
</evidence>
<evidence type="ECO:0000256" key="3">
    <source>
        <dbReference type="ARBA" id="ARBA00022786"/>
    </source>
</evidence>
<evidence type="ECO:0000256" key="5">
    <source>
        <dbReference type="ARBA" id="ARBA00023136"/>
    </source>
</evidence>
<keyword evidence="4" id="KW-1133">Transmembrane helix</keyword>
<proteinExistence type="predicted"/>
<dbReference type="EMBL" id="WJEC01007997">
    <property type="protein sequence ID" value="KAF7464694.1"/>
    <property type="molecule type" value="Genomic_DNA"/>
</dbReference>
<sequence>MFPLCAELRAAGTEGRLSRRSQVEPERGAQAPVVFLCYDVGVHLNLETRGPRETDWDVDNTQMPARYFRSVWEADRTHPGLGSEPLIHLIFLKPNLETLDFFDLLWIVGIADFVLKYITIALKCLIVALPKIILAVKSKVTVHRSLTTGHSATHESVPPPVKWVLSLLPSLLRVGPFLARAASAAALCQAWHGPSLRPFISMAASCFFVDRALQTRPPGGSPTPGLHLRDQHLYPTLLTASPSAACQRPPWAVLKTHVPDIGVIRPGNPREKLPVGLLLRAPAWTSHHVGQ</sequence>
<organism evidence="6 7">
    <name type="scientific">Marmota monax</name>
    <name type="common">Woodchuck</name>
    <dbReference type="NCBI Taxonomy" id="9995"/>
    <lineage>
        <taxon>Eukaryota</taxon>
        <taxon>Metazoa</taxon>
        <taxon>Chordata</taxon>
        <taxon>Craniata</taxon>
        <taxon>Vertebrata</taxon>
        <taxon>Euteleostomi</taxon>
        <taxon>Mammalia</taxon>
        <taxon>Eutheria</taxon>
        <taxon>Euarchontoglires</taxon>
        <taxon>Glires</taxon>
        <taxon>Rodentia</taxon>
        <taxon>Sciuromorpha</taxon>
        <taxon>Sciuridae</taxon>
        <taxon>Xerinae</taxon>
        <taxon>Marmotini</taxon>
        <taxon>Marmota</taxon>
    </lineage>
</organism>
<comment type="caution">
    <text evidence="6">The sequence shown here is derived from an EMBL/GenBank/DDBJ whole genome shotgun (WGS) entry which is preliminary data.</text>
</comment>
<reference evidence="6" key="1">
    <citation type="submission" date="2020-08" db="EMBL/GenBank/DDBJ databases">
        <authorList>
            <person name="Shumante A."/>
            <person name="Zimin A.V."/>
            <person name="Puiu D."/>
            <person name="Salzberg S.L."/>
        </authorList>
    </citation>
    <scope>NUCLEOTIDE SEQUENCE</scope>
    <source>
        <strain evidence="6">WC2-LM</strain>
        <tissue evidence="6">Liver</tissue>
    </source>
</reference>
<protein>
    <submittedName>
        <fullName evidence="6">Uncharacterized protein</fullName>
    </submittedName>
</protein>
<dbReference type="InterPro" id="IPR044235">
    <property type="entry name" value="RNFT1/2"/>
</dbReference>
<dbReference type="GO" id="GO:1904294">
    <property type="term" value="P:positive regulation of ERAD pathway"/>
    <property type="evidence" value="ECO:0007669"/>
    <property type="project" value="InterPro"/>
</dbReference>
<dbReference type="GO" id="GO:0061630">
    <property type="term" value="F:ubiquitin protein ligase activity"/>
    <property type="evidence" value="ECO:0007669"/>
    <property type="project" value="InterPro"/>
</dbReference>
<keyword evidence="5" id="KW-0472">Membrane</keyword>
<evidence type="ECO:0000313" key="7">
    <source>
        <dbReference type="Proteomes" id="UP000662637"/>
    </source>
</evidence>
<dbReference type="PANTHER" id="PTHR15860:SF2">
    <property type="entry name" value="RING FINGER AND TRANSMEMBRANE DOMAIN-CONTAINING PROTEIN 2"/>
    <property type="match status" value="1"/>
</dbReference>
<gene>
    <name evidence="6" type="ORF">GHT09_006059</name>
</gene>
<keyword evidence="3" id="KW-0833">Ubl conjugation pathway</keyword>
<dbReference type="AlphaFoldDB" id="A0A834PQP0"/>
<accession>A0A834PQP0</accession>
<evidence type="ECO:0000256" key="2">
    <source>
        <dbReference type="ARBA" id="ARBA00022692"/>
    </source>
</evidence>
<dbReference type="GO" id="GO:0016020">
    <property type="term" value="C:membrane"/>
    <property type="evidence" value="ECO:0007669"/>
    <property type="project" value="UniProtKB-SubCell"/>
</dbReference>
<keyword evidence="2" id="KW-0812">Transmembrane</keyword>
<name>A0A834PQP0_MARMO</name>